<evidence type="ECO:0000313" key="2">
    <source>
        <dbReference type="Proteomes" id="UP000029082"/>
    </source>
</evidence>
<sequence length="282" mass="32627">MRCKAWSVQSEYVQRCREAKRMVRFEPVFALDMALGLMGISIEIDPRMHIVMSDRDQYRTLPAPIVCHTWNQLHRDDAVIKVFDMVCTSPAATFAHMARRYDLESLTMLADVMACRDPVLQRSTRLQLGRFVREGRRLTNRRLCMRALRLSLPGTDSPYESKLRLAILRRGLPMPVINYSLMVDGRVRVLDMAYPEFRIGMEYHGMHHTAQYVDDCERLNALTAGEWKVFPVWGAMLSSESAMDRYVRNVRSALLAAGGSSVVEEPRDLWRLADGRHHRKKR</sequence>
<dbReference type="STRING" id="1437603.GCA_000771525_00195"/>
<protein>
    <recommendedName>
        <fullName evidence="3">DUF559 domain-containing protein</fullName>
    </recommendedName>
</protein>
<evidence type="ECO:0000313" key="1">
    <source>
        <dbReference type="EMBL" id="KFI77030.1"/>
    </source>
</evidence>
<evidence type="ECO:0008006" key="3">
    <source>
        <dbReference type="Google" id="ProtNLM"/>
    </source>
</evidence>
<dbReference type="Proteomes" id="UP000029082">
    <property type="component" value="Unassembled WGS sequence"/>
</dbReference>
<accession>A0A087C180</accession>
<organism evidence="1 2">
    <name type="scientific">Bifidobacterium mongoliense DSM 21395</name>
    <dbReference type="NCBI Taxonomy" id="1437603"/>
    <lineage>
        <taxon>Bacteria</taxon>
        <taxon>Bacillati</taxon>
        <taxon>Actinomycetota</taxon>
        <taxon>Actinomycetes</taxon>
        <taxon>Bifidobacteriales</taxon>
        <taxon>Bifidobacteriaceae</taxon>
        <taxon>Bifidobacterium</taxon>
    </lineage>
</organism>
<gene>
    <name evidence="1" type="ORF">BMON_0586</name>
</gene>
<name>A0A087C180_9BIFI</name>
<dbReference type="SUPFAM" id="SSF52980">
    <property type="entry name" value="Restriction endonuclease-like"/>
    <property type="match status" value="1"/>
</dbReference>
<dbReference type="AlphaFoldDB" id="A0A087C180"/>
<dbReference type="eggNOG" id="COG2852">
    <property type="taxonomic scope" value="Bacteria"/>
</dbReference>
<dbReference type="EMBL" id="JGZE01000010">
    <property type="protein sequence ID" value="KFI77030.1"/>
    <property type="molecule type" value="Genomic_DNA"/>
</dbReference>
<comment type="caution">
    <text evidence="1">The sequence shown here is derived from an EMBL/GenBank/DDBJ whole genome shotgun (WGS) entry which is preliminary data.</text>
</comment>
<keyword evidence="2" id="KW-1185">Reference proteome</keyword>
<dbReference type="InterPro" id="IPR011335">
    <property type="entry name" value="Restrct_endonuc-II-like"/>
</dbReference>
<reference evidence="1 2" key="1">
    <citation type="submission" date="2014-03" db="EMBL/GenBank/DDBJ databases">
        <title>Genomics of Bifidobacteria.</title>
        <authorList>
            <person name="Ventura M."/>
            <person name="Milani C."/>
            <person name="Lugli G.A."/>
        </authorList>
    </citation>
    <scope>NUCLEOTIDE SEQUENCE [LARGE SCALE GENOMIC DNA]</scope>
    <source>
        <strain evidence="1 2">DSM 21395</strain>
    </source>
</reference>
<proteinExistence type="predicted"/>